<feature type="region of interest" description="Disordered" evidence="1">
    <location>
        <begin position="770"/>
        <end position="829"/>
    </location>
</feature>
<name>A0A173M9Y6_9BACT</name>
<feature type="compositionally biased region" description="Gly residues" evidence="1">
    <location>
        <begin position="627"/>
        <end position="658"/>
    </location>
</feature>
<gene>
    <name evidence="2" type="ORF">SAMN05421788_11074</name>
</gene>
<sequence length="829" mass="89130">MAGFTRAANAQQGEWPRVINSTNGSIIKVYEPQPESFSGNILKSRAAVSYQKDASSEPVFGTFWSVSMVETDRDNRRISVQSARVPNLKFPDEVDANTLSYVKTSLEAGLPAVEKDLSQDVILTSIDANADQKKLSQDLSNKAPKIYYATSPSMLVLIDGEPKLKENKDWGVSAVVNTPFTIVKNSDGNFYLYGAKKWFKATSAKGPYAYTESTPANLTKVATAVDNQNNSDVGYRDSADVAQAQSDAVPEIIVSTVPAELIQTNGNPSFVEIQGTNLQYADNSQQDLFLDADTQQYYVLLSGRWYKTDKLNGSWSYVASNQLPADFAKIPEGSPKDNVLASVPGTSAAREAVMDAQIPQTAKVDRHSASTSVTYDGQPKFEAITGTDLTYAVNTQSSVLGYKGRYYSVDKGVWFVSDSPDGPWAVSTDRPDEVEQIPPSSPAYNLKYVYVYDATPDYVYMGYTPGYLNNYVYGGTVIYGTGYNYSPWWGNYYYARPYTWGFGVSYNPWWGWNLGFNYSFGWFNMGWGYGGYNNWGGWCGGWWGPSIYRPPYRYYGGYSHGGYYGPHYGGGYYGGGNRMGNFTGGRNAGGGRDGGRMGGRYAGQGMNGGRSINNIYNYRNDVVTNGGGRGAGGRDGGRVNNGGFNGGNNGGFNGGRGGARQDFNGNNGGNGFSNGINNSGMNGGRVAGGNPGGNTAGGGRAANGGANNGRVYTDGNGNVYQRGNQGQWQQRQQTQWQQVDNNRRETIQGLNRQQQQMNRGEQRTQNFQQYRNSAPSGGYSRPSGGNPGGGGGRTFSAPSGGGGRSFSAPSGGGGGRSSGGGGGGRGGRH</sequence>
<evidence type="ECO:0008006" key="4">
    <source>
        <dbReference type="Google" id="ProtNLM"/>
    </source>
</evidence>
<evidence type="ECO:0000256" key="1">
    <source>
        <dbReference type="SAM" id="MobiDB-lite"/>
    </source>
</evidence>
<feature type="region of interest" description="Disordered" evidence="1">
    <location>
        <begin position="627"/>
        <end position="739"/>
    </location>
</feature>
<evidence type="ECO:0000313" key="2">
    <source>
        <dbReference type="EMBL" id="SIT31089.1"/>
    </source>
</evidence>
<feature type="compositionally biased region" description="Low complexity" evidence="1">
    <location>
        <begin position="721"/>
        <end position="738"/>
    </location>
</feature>
<evidence type="ECO:0000313" key="3">
    <source>
        <dbReference type="Proteomes" id="UP000186917"/>
    </source>
</evidence>
<keyword evidence="3" id="KW-1185">Reference proteome</keyword>
<dbReference type="EMBL" id="FTOR01000010">
    <property type="protein sequence ID" value="SIT31089.1"/>
    <property type="molecule type" value="Genomic_DNA"/>
</dbReference>
<feature type="compositionally biased region" description="Gly residues" evidence="1">
    <location>
        <begin position="681"/>
        <end position="702"/>
    </location>
</feature>
<dbReference type="STRING" id="477680.SAMN05421788_11074"/>
<dbReference type="KEGG" id="fln:FLA_0334"/>
<accession>A0A173M9Y6</accession>
<proteinExistence type="predicted"/>
<organism evidence="2 3">
    <name type="scientific">Filimonas lacunae</name>
    <dbReference type="NCBI Taxonomy" id="477680"/>
    <lineage>
        <taxon>Bacteria</taxon>
        <taxon>Pseudomonadati</taxon>
        <taxon>Bacteroidota</taxon>
        <taxon>Chitinophagia</taxon>
        <taxon>Chitinophagales</taxon>
        <taxon>Chitinophagaceae</taxon>
        <taxon>Filimonas</taxon>
    </lineage>
</organism>
<feature type="compositionally biased region" description="Gly residues" evidence="1">
    <location>
        <begin position="785"/>
        <end position="829"/>
    </location>
</feature>
<reference evidence="3" key="1">
    <citation type="submission" date="2017-01" db="EMBL/GenBank/DDBJ databases">
        <authorList>
            <person name="Varghese N."/>
            <person name="Submissions S."/>
        </authorList>
    </citation>
    <scope>NUCLEOTIDE SEQUENCE [LARGE SCALE GENOMIC DNA]</scope>
    <source>
        <strain evidence="3">DSM 21054</strain>
    </source>
</reference>
<dbReference type="AlphaFoldDB" id="A0A173M9Y6"/>
<feature type="compositionally biased region" description="Low complexity" evidence="1">
    <location>
        <begin position="775"/>
        <end position="784"/>
    </location>
</feature>
<dbReference type="Proteomes" id="UP000186917">
    <property type="component" value="Unassembled WGS sequence"/>
</dbReference>
<protein>
    <recommendedName>
        <fullName evidence="4">Carbohydrate-binding family V/XII</fullName>
    </recommendedName>
</protein>